<evidence type="ECO:0000313" key="1">
    <source>
        <dbReference type="EMBL" id="GAP49120.1"/>
    </source>
</evidence>
<dbReference type="AlphaFoldDB" id="A0A0K8PMK4"/>
<dbReference type="Proteomes" id="UP000053859">
    <property type="component" value="Unassembled WGS sequence"/>
</dbReference>
<gene>
    <name evidence="1" type="ORF">SAZU_3984</name>
</gene>
<name>A0A0K8PMK4_STRAJ</name>
<dbReference type="Pfam" id="PF04978">
    <property type="entry name" value="MST"/>
    <property type="match status" value="1"/>
</dbReference>
<keyword evidence="2" id="KW-1185">Reference proteome</keyword>
<dbReference type="Gene3D" id="1.20.120.450">
    <property type="entry name" value="dinb family like domain"/>
    <property type="match status" value="1"/>
</dbReference>
<accession>A0A0K8PMK4</accession>
<dbReference type="InterPro" id="IPR007061">
    <property type="entry name" value="MST-like"/>
</dbReference>
<dbReference type="SUPFAM" id="SSF109854">
    <property type="entry name" value="DinB/YfiT-like putative metalloenzymes"/>
    <property type="match status" value="1"/>
</dbReference>
<evidence type="ECO:0000313" key="2">
    <source>
        <dbReference type="Proteomes" id="UP000053859"/>
    </source>
</evidence>
<sequence>MGPAPLGESWQRVERRLEERGRAREPAPAAIPADIARAQAQLGTRLHPDHALLLLGHNGSGGFCLPPCYGILSTDEVVTAWRTKSKVWGDTSPPAYAPEWIPCACDGAGGVLHLDVSRPHERIHEHDKLGASHLSAHPMWGSLPALPHRTADALETGRYPDGYRRPGDDNPFLLWEDLQITRHRLRTVGTSPAMTQRTDTPPAWDERTQLVTFLDYARDTARAKCEGVSEEDARKAPLPNSPLMTICGLISHLRWVEHHWVQVMFLGEEPAGPLTAATDDDPDPEMRTAVDIPLPQLLAEYEEQSARYRRLVADRDLNSTAERPIGDGRHVDLRWVVLHLIEEISRHNGHLDVVRELVDGRTGV</sequence>
<dbReference type="SUPFAM" id="SSF160631">
    <property type="entry name" value="SMI1/KNR4-like"/>
    <property type="match status" value="1"/>
</dbReference>
<dbReference type="PATRIC" id="fig|146537.3.peg.4194"/>
<reference evidence="1" key="1">
    <citation type="journal article" date="2015" name="Genome Announc.">
        <title>Draft Genome Sequence of Thiostrepton-Producing Streptomyces azureus ATCC 14921.</title>
        <authorList>
            <person name="Sakihara K."/>
            <person name="Maeda J."/>
            <person name="Tashiro K."/>
            <person name="Fujino Y."/>
            <person name="Kuhara S."/>
            <person name="Ohshima T."/>
            <person name="Ogata S."/>
            <person name="Doi K."/>
        </authorList>
    </citation>
    <scope>NUCLEOTIDE SEQUENCE [LARGE SCALE GENOMIC DNA]</scope>
    <source>
        <strain evidence="1">ATCC14921</strain>
    </source>
</reference>
<protein>
    <recommendedName>
        <fullName evidence="3">Mini-circle protein</fullName>
    </recommendedName>
</protein>
<dbReference type="InterPro" id="IPR037883">
    <property type="entry name" value="Knr4/Smi1-like_sf"/>
</dbReference>
<proteinExistence type="predicted"/>
<evidence type="ECO:0008006" key="3">
    <source>
        <dbReference type="Google" id="ProtNLM"/>
    </source>
</evidence>
<dbReference type="InterPro" id="IPR034660">
    <property type="entry name" value="DinB/YfiT-like"/>
</dbReference>
<dbReference type="EMBL" id="DF968291">
    <property type="protein sequence ID" value="GAP49120.1"/>
    <property type="molecule type" value="Genomic_DNA"/>
</dbReference>
<organism evidence="1 2">
    <name type="scientific">Streptomyces azureus</name>
    <dbReference type="NCBI Taxonomy" id="146537"/>
    <lineage>
        <taxon>Bacteria</taxon>
        <taxon>Bacillati</taxon>
        <taxon>Actinomycetota</taxon>
        <taxon>Actinomycetes</taxon>
        <taxon>Kitasatosporales</taxon>
        <taxon>Streptomycetaceae</taxon>
        <taxon>Streptomyces</taxon>
    </lineage>
</organism>